<dbReference type="AlphaFoldDB" id="A0AAU7DYF3"/>
<organism evidence="4">
    <name type="scientific">Jonesiaceae bacterium BS-20</name>
    <dbReference type="NCBI Taxonomy" id="3120821"/>
    <lineage>
        <taxon>Bacteria</taxon>
        <taxon>Bacillati</taxon>
        <taxon>Actinomycetota</taxon>
        <taxon>Actinomycetes</taxon>
        <taxon>Micrococcales</taxon>
        <taxon>Jonesiaceae</taxon>
    </lineage>
</organism>
<dbReference type="GO" id="GO:0047429">
    <property type="term" value="F:nucleoside triphosphate diphosphatase activity"/>
    <property type="evidence" value="ECO:0007669"/>
    <property type="project" value="UniProtKB-EC"/>
</dbReference>
<dbReference type="InterPro" id="IPR003697">
    <property type="entry name" value="Maf-like"/>
</dbReference>
<evidence type="ECO:0000313" key="4">
    <source>
        <dbReference type="EMBL" id="XBH22317.1"/>
    </source>
</evidence>
<dbReference type="GO" id="GO:0005737">
    <property type="term" value="C:cytoplasm"/>
    <property type="evidence" value="ECO:0007669"/>
    <property type="project" value="UniProtKB-SubCell"/>
</dbReference>
<comment type="caution">
    <text evidence="3">Lacks conserved residue(s) required for the propagation of feature annotation.</text>
</comment>
<comment type="subcellular location">
    <subcellularLocation>
        <location evidence="3">Cytoplasm</location>
    </subcellularLocation>
</comment>
<comment type="similarity">
    <text evidence="3">Belongs to the Maf family.</text>
</comment>
<dbReference type="Pfam" id="PF02545">
    <property type="entry name" value="Maf"/>
    <property type="match status" value="1"/>
</dbReference>
<feature type="active site" description="Proton acceptor" evidence="3">
    <location>
        <position position="81"/>
    </location>
</feature>
<dbReference type="HAMAP" id="MF_00528">
    <property type="entry name" value="Maf"/>
    <property type="match status" value="1"/>
</dbReference>
<dbReference type="NCBIfam" id="TIGR00172">
    <property type="entry name" value="maf"/>
    <property type="match status" value="1"/>
</dbReference>
<dbReference type="InterPro" id="IPR029001">
    <property type="entry name" value="ITPase-like_fam"/>
</dbReference>
<sequence length="207" mass="21956">MTSLLLASASPSRLTTLRRAGIEPLVQVSNVDEDALLDQALLADPDLSPADQVLILAQGKARDVCANLGAGLAPDLIVGADSMLEFDGQVVGKPLDSEVARQRWRAMSGRRAALHSGHWVITSDGKELGATSSTIVHFANLSDHEIDAYVRSTEPLQVAGGFTIDGLGGPFISRITGDHHGVLGLSLPLLRNLLLDLGIAWPSLWNK</sequence>
<dbReference type="PIRSF" id="PIRSF006305">
    <property type="entry name" value="Maf"/>
    <property type="match status" value="1"/>
</dbReference>
<dbReference type="EC" id="3.6.1.9" evidence="3"/>
<comment type="catalytic activity">
    <reaction evidence="3">
        <text>a 2'-deoxyribonucleoside 5'-triphosphate + H2O = a 2'-deoxyribonucleoside 5'-phosphate + diphosphate + H(+)</text>
        <dbReference type="Rhea" id="RHEA:44644"/>
        <dbReference type="ChEBI" id="CHEBI:15377"/>
        <dbReference type="ChEBI" id="CHEBI:15378"/>
        <dbReference type="ChEBI" id="CHEBI:33019"/>
        <dbReference type="ChEBI" id="CHEBI:61560"/>
        <dbReference type="ChEBI" id="CHEBI:65317"/>
        <dbReference type="EC" id="3.6.1.9"/>
    </reaction>
</comment>
<comment type="catalytic activity">
    <reaction evidence="3">
        <text>a ribonucleoside 5'-triphosphate + H2O = a ribonucleoside 5'-phosphate + diphosphate + H(+)</text>
        <dbReference type="Rhea" id="RHEA:23996"/>
        <dbReference type="ChEBI" id="CHEBI:15377"/>
        <dbReference type="ChEBI" id="CHEBI:15378"/>
        <dbReference type="ChEBI" id="CHEBI:33019"/>
        <dbReference type="ChEBI" id="CHEBI:58043"/>
        <dbReference type="ChEBI" id="CHEBI:61557"/>
        <dbReference type="EC" id="3.6.1.9"/>
    </reaction>
</comment>
<gene>
    <name evidence="4" type="ORF">V5R04_03550</name>
</gene>
<keyword evidence="2 3" id="KW-0378">Hydrolase</keyword>
<dbReference type="Gene3D" id="3.90.950.10">
    <property type="match status" value="1"/>
</dbReference>
<dbReference type="PANTHER" id="PTHR43213">
    <property type="entry name" value="BIFUNCTIONAL DTTP/UTP PYROPHOSPHATASE/METHYLTRANSFERASE PROTEIN-RELATED"/>
    <property type="match status" value="1"/>
</dbReference>
<comment type="function">
    <text evidence="3">Nucleoside triphosphate pyrophosphatase. May have a dual role in cell division arrest and in preventing the incorporation of modified nucleotides into cellular nucleic acids.</text>
</comment>
<evidence type="ECO:0000256" key="3">
    <source>
        <dbReference type="HAMAP-Rule" id="MF_00528"/>
    </source>
</evidence>
<comment type="cofactor">
    <cofactor evidence="1 3">
        <name>a divalent metal cation</name>
        <dbReference type="ChEBI" id="CHEBI:60240"/>
    </cofactor>
</comment>
<reference evidence="4" key="1">
    <citation type="submission" date="2024-02" db="EMBL/GenBank/DDBJ databases">
        <title>Tomenella chthoni gen. nov. sp. nov., a member of the family Jonesiaceae isolated from bat guano.</title>
        <authorList>
            <person name="Miller S.L."/>
            <person name="King J."/>
            <person name="Sankaranarayanan K."/>
            <person name="Lawson P.A."/>
        </authorList>
    </citation>
    <scope>NUCLEOTIDE SEQUENCE</scope>
    <source>
        <strain evidence="4">BS-20</strain>
    </source>
</reference>
<dbReference type="PANTHER" id="PTHR43213:SF5">
    <property type="entry name" value="BIFUNCTIONAL DTTP_UTP PYROPHOSPHATASE_METHYLTRANSFERASE PROTEIN-RELATED"/>
    <property type="match status" value="1"/>
</dbReference>
<dbReference type="CDD" id="cd00555">
    <property type="entry name" value="Maf"/>
    <property type="match status" value="1"/>
</dbReference>
<proteinExistence type="inferred from homology"/>
<dbReference type="EMBL" id="CP146203">
    <property type="protein sequence ID" value="XBH22317.1"/>
    <property type="molecule type" value="Genomic_DNA"/>
</dbReference>
<dbReference type="GO" id="GO:0009117">
    <property type="term" value="P:nucleotide metabolic process"/>
    <property type="evidence" value="ECO:0007669"/>
    <property type="project" value="UniProtKB-KW"/>
</dbReference>
<keyword evidence="3" id="KW-0963">Cytoplasm</keyword>
<evidence type="ECO:0000256" key="2">
    <source>
        <dbReference type="ARBA" id="ARBA00022801"/>
    </source>
</evidence>
<protein>
    <recommendedName>
        <fullName evidence="3">Nucleoside triphosphate pyrophosphatase</fullName>
        <ecNumber evidence="3">3.6.1.9</ecNumber>
    </recommendedName>
    <alternativeName>
        <fullName evidence="3">Nucleotide pyrophosphatase</fullName>
        <shortName evidence="3">Nucleotide PPase</shortName>
    </alternativeName>
</protein>
<keyword evidence="3" id="KW-0546">Nucleotide metabolism</keyword>
<evidence type="ECO:0000256" key="1">
    <source>
        <dbReference type="ARBA" id="ARBA00001968"/>
    </source>
</evidence>
<name>A0AAU7DYF3_9MICO</name>
<dbReference type="SUPFAM" id="SSF52972">
    <property type="entry name" value="ITPase-like"/>
    <property type="match status" value="1"/>
</dbReference>
<accession>A0AAU7DYF3</accession>